<proteinExistence type="predicted"/>
<evidence type="ECO:0000313" key="4">
    <source>
        <dbReference type="Proteomes" id="UP000186551"/>
    </source>
</evidence>
<name>A0A1Q5PB40_9BACT</name>
<dbReference type="InterPro" id="IPR029062">
    <property type="entry name" value="Class_I_gatase-like"/>
</dbReference>
<reference evidence="3 4" key="1">
    <citation type="submission" date="2016-03" db="EMBL/GenBank/DDBJ databases">
        <title>Genome sequence of Pontibacter sp. nov., of the family cytophagaceae, isolated from marine sediment of the Yellow Sea, China.</title>
        <authorList>
            <person name="Zhang G."/>
            <person name="Zhang R."/>
        </authorList>
    </citation>
    <scope>NUCLEOTIDE SEQUENCE [LARGE SCALE GENOMIC DNA]</scope>
    <source>
        <strain evidence="3 4">S10-8</strain>
    </source>
</reference>
<evidence type="ECO:0000259" key="2">
    <source>
        <dbReference type="Pfam" id="PF06283"/>
    </source>
</evidence>
<dbReference type="STRING" id="1797110.A3841_02340"/>
<dbReference type="PANTHER" id="PTHR40469">
    <property type="entry name" value="SECRETED GLYCOSYL HYDROLASE"/>
    <property type="match status" value="1"/>
</dbReference>
<gene>
    <name evidence="3" type="ORF">A3841_02340</name>
</gene>
<dbReference type="EMBL" id="LVWA01000009">
    <property type="protein sequence ID" value="OKL39424.1"/>
    <property type="molecule type" value="Genomic_DNA"/>
</dbReference>
<dbReference type="AlphaFoldDB" id="A0A1Q5PB40"/>
<keyword evidence="4" id="KW-1185">Reference proteome</keyword>
<evidence type="ECO:0000313" key="3">
    <source>
        <dbReference type="EMBL" id="OKL39424.1"/>
    </source>
</evidence>
<accession>A0A1Q5PB40</accession>
<dbReference type="SUPFAM" id="SSF52317">
    <property type="entry name" value="Class I glutamine amidotransferase-like"/>
    <property type="match status" value="1"/>
</dbReference>
<protein>
    <submittedName>
        <fullName evidence="3">Crp/Fnr family transcriptional regulator</fullName>
    </submittedName>
</protein>
<dbReference type="OrthoDB" id="9816308at2"/>
<dbReference type="InterPro" id="IPR029010">
    <property type="entry name" value="ThuA-like"/>
</dbReference>
<evidence type="ECO:0000256" key="1">
    <source>
        <dbReference type="SAM" id="SignalP"/>
    </source>
</evidence>
<feature type="domain" description="ThuA-like" evidence="2">
    <location>
        <begin position="39"/>
        <end position="249"/>
    </location>
</feature>
<feature type="chain" id="PRO_5012321316" evidence="1">
    <location>
        <begin position="26"/>
        <end position="252"/>
    </location>
</feature>
<keyword evidence="1" id="KW-0732">Signal</keyword>
<dbReference type="PANTHER" id="PTHR40469:SF2">
    <property type="entry name" value="GALACTOSE-BINDING DOMAIN-LIKE SUPERFAMILY PROTEIN"/>
    <property type="match status" value="1"/>
</dbReference>
<dbReference type="RefSeq" id="WP_073853312.1">
    <property type="nucleotide sequence ID" value="NZ_LVWA01000009.1"/>
</dbReference>
<organism evidence="3 4">
    <name type="scientific">Pontibacter flavimaris</name>
    <dbReference type="NCBI Taxonomy" id="1797110"/>
    <lineage>
        <taxon>Bacteria</taxon>
        <taxon>Pseudomonadati</taxon>
        <taxon>Bacteroidota</taxon>
        <taxon>Cytophagia</taxon>
        <taxon>Cytophagales</taxon>
        <taxon>Hymenobacteraceae</taxon>
        <taxon>Pontibacter</taxon>
    </lineage>
</organism>
<dbReference type="Proteomes" id="UP000186551">
    <property type="component" value="Unassembled WGS sequence"/>
</dbReference>
<dbReference type="Pfam" id="PF06283">
    <property type="entry name" value="ThuA"/>
    <property type="match status" value="1"/>
</dbReference>
<dbReference type="PROSITE" id="PS51257">
    <property type="entry name" value="PROKAR_LIPOPROTEIN"/>
    <property type="match status" value="1"/>
</dbReference>
<dbReference type="Gene3D" id="3.40.50.880">
    <property type="match status" value="1"/>
</dbReference>
<comment type="caution">
    <text evidence="3">The sequence shown here is derived from an EMBL/GenBank/DDBJ whole genome shotgun (WGS) entry which is preliminary data.</text>
</comment>
<sequence>MKNRPLLYTLLLLLTCGAFSCSSEASEQAAAEVDAQQKKILVFSKTAGFRHKSIPAGKAALQQLGKAHSVAVDTTENAAVFTADSLQQYAAVVFLNTTGDVLNAAQQAAFEKYIQSGGGFAGVHAATDTEFDWPWYNKLAGAYFASHPEIQEAAIDVLNKEHPSTNHLPDRWERTDEWYNFKSMNPDVRVLANLDESTYKGGENGARHPIAWYHAYDGGRAFYTAMGHTEASYSDELFLEHVWGGITYAMGE</sequence>
<feature type="signal peptide" evidence="1">
    <location>
        <begin position="1"/>
        <end position="25"/>
    </location>
</feature>